<dbReference type="PANTHER" id="PTHR44329">
    <property type="entry name" value="SERINE/THREONINE-PROTEIN KINASE TNNI3K-RELATED"/>
    <property type="match status" value="1"/>
</dbReference>
<dbReference type="GO" id="GO:0005524">
    <property type="term" value="F:ATP binding"/>
    <property type="evidence" value="ECO:0007669"/>
    <property type="project" value="InterPro"/>
</dbReference>
<gene>
    <name evidence="2" type="ORF">Plil01_000641300</name>
</gene>
<dbReference type="PANTHER" id="PTHR44329:SF214">
    <property type="entry name" value="PROTEIN KINASE DOMAIN-CONTAINING PROTEIN"/>
    <property type="match status" value="1"/>
</dbReference>
<dbReference type="Gene3D" id="1.10.510.10">
    <property type="entry name" value="Transferase(Phosphotransferase) domain 1"/>
    <property type="match status" value="1"/>
</dbReference>
<organism evidence="2 3">
    <name type="scientific">Phytophthora lilii</name>
    <dbReference type="NCBI Taxonomy" id="2077276"/>
    <lineage>
        <taxon>Eukaryota</taxon>
        <taxon>Sar</taxon>
        <taxon>Stramenopiles</taxon>
        <taxon>Oomycota</taxon>
        <taxon>Peronosporomycetes</taxon>
        <taxon>Peronosporales</taxon>
        <taxon>Peronosporaceae</taxon>
        <taxon>Phytophthora</taxon>
    </lineage>
</organism>
<dbReference type="AlphaFoldDB" id="A0A9W6TQ51"/>
<sequence length="834" mass="91971">MSTPRSRMAVPQKPTQTTVARLEEGRSVGLKQITKDTLQAVNVVEVSTHSKTRAANVVPPGIEGDAIERQSTIIEERQQRYLSDLIYSPPGSELRRRLAGTSSDTLPSTVHLDERYAFDGTHSDFAQQFYRRYLAGDEAEAITDTSNVAEVVEYVRDDFGLDFAKLPPMLQQAVVWDMGYVAAADLGYVKVYTKCGMRMSELQISRAAYRTAGCTEQRCSSPNGDLFYQSLYCSGYQMGNVSLCAATNGITPVHGAMWADGGTDDMVPISEMQRHEWTDAGIDYTIMAIHLSGDPNSYGKCVMPAMIVPCVAYDANTAEDSDWCSPERGEIVPQWLRLEKTGGVFVTESSGWQKTALPVTITSLVLLFVVLVEQKRAILGGRGSDEFSMMDDIDFILEAPGRLFIEKGGNQQTTSGWVAWGHAPVKPKQVIQRSVVGENSENMDAMLLRGSFEDINDVDSIYLHEGSAHHRHLHNSFRSPSKATTAGLTSFASDVTGSPRNTLTLTFTRQTSSTDAADSFASTDPSSGTMISPLVEFQNDIAVTTRRVPFVDVSLVRQITAGAYGEVWLGRMRGDIVAVKRLTRDRRRQLHELEVFAAEIQLMASFAHSNVLGLLGVAWNTLENMLLLMEYMKRGDLQHVLQYHSDKAQQGESISDSVNGDFSWASHKAKIARDISCGLTYLHSLKPIVVHRDLKSKNVLVGDNYEAKLSDFGVSRMRRGQETMTSGVGTAYWTAPEVLAGYKYSEKADMASGYDVDFAALGLSQERFEAFKTIFSSLDKAHTGAISTRQLDALCFQLGETFDEEELAVAAASLADPKTGLIHFSTFLPWWVSE</sequence>
<name>A0A9W6TQ51_9STRA</name>
<dbReference type="EMBL" id="BSXW01000284">
    <property type="protein sequence ID" value="GMF17515.1"/>
    <property type="molecule type" value="Genomic_DNA"/>
</dbReference>
<keyword evidence="3" id="KW-1185">Reference proteome</keyword>
<feature type="domain" description="Protein kinase" evidence="1">
    <location>
        <begin position="553"/>
        <end position="834"/>
    </location>
</feature>
<dbReference type="SUPFAM" id="SSF47473">
    <property type="entry name" value="EF-hand"/>
    <property type="match status" value="1"/>
</dbReference>
<dbReference type="InterPro" id="IPR008271">
    <property type="entry name" value="Ser/Thr_kinase_AS"/>
</dbReference>
<dbReference type="InterPro" id="IPR051681">
    <property type="entry name" value="Ser/Thr_Kinases-Pseudokinases"/>
</dbReference>
<dbReference type="SMART" id="SM00220">
    <property type="entry name" value="S_TKc"/>
    <property type="match status" value="1"/>
</dbReference>
<reference evidence="2" key="1">
    <citation type="submission" date="2023-04" db="EMBL/GenBank/DDBJ databases">
        <title>Phytophthora lilii NBRC 32176.</title>
        <authorList>
            <person name="Ichikawa N."/>
            <person name="Sato H."/>
            <person name="Tonouchi N."/>
        </authorList>
    </citation>
    <scope>NUCLEOTIDE SEQUENCE</scope>
    <source>
        <strain evidence="2">NBRC 32176</strain>
    </source>
</reference>
<comment type="caution">
    <text evidence="2">The sequence shown here is derived from an EMBL/GenBank/DDBJ whole genome shotgun (WGS) entry which is preliminary data.</text>
</comment>
<accession>A0A9W6TQ51</accession>
<dbReference type="PROSITE" id="PS00108">
    <property type="entry name" value="PROTEIN_KINASE_ST"/>
    <property type="match status" value="1"/>
</dbReference>
<dbReference type="InterPro" id="IPR011992">
    <property type="entry name" value="EF-hand-dom_pair"/>
</dbReference>
<dbReference type="InterPro" id="IPR000719">
    <property type="entry name" value="Prot_kinase_dom"/>
</dbReference>
<dbReference type="GO" id="GO:0004674">
    <property type="term" value="F:protein serine/threonine kinase activity"/>
    <property type="evidence" value="ECO:0007669"/>
    <property type="project" value="TreeGrafter"/>
</dbReference>
<proteinExistence type="predicted"/>
<dbReference type="InterPro" id="IPR011009">
    <property type="entry name" value="Kinase-like_dom_sf"/>
</dbReference>
<evidence type="ECO:0000313" key="2">
    <source>
        <dbReference type="EMBL" id="GMF17515.1"/>
    </source>
</evidence>
<dbReference type="Pfam" id="PF00069">
    <property type="entry name" value="Pkinase"/>
    <property type="match status" value="1"/>
</dbReference>
<dbReference type="PROSITE" id="PS50011">
    <property type="entry name" value="PROTEIN_KINASE_DOM"/>
    <property type="match status" value="1"/>
</dbReference>
<protein>
    <submittedName>
        <fullName evidence="2">Unnamed protein product</fullName>
    </submittedName>
</protein>
<dbReference type="OrthoDB" id="69842at2759"/>
<evidence type="ECO:0000259" key="1">
    <source>
        <dbReference type="PROSITE" id="PS50011"/>
    </source>
</evidence>
<evidence type="ECO:0000313" key="3">
    <source>
        <dbReference type="Proteomes" id="UP001165083"/>
    </source>
</evidence>
<dbReference type="Gene3D" id="1.10.238.10">
    <property type="entry name" value="EF-hand"/>
    <property type="match status" value="1"/>
</dbReference>
<dbReference type="Proteomes" id="UP001165083">
    <property type="component" value="Unassembled WGS sequence"/>
</dbReference>
<dbReference type="SUPFAM" id="SSF56112">
    <property type="entry name" value="Protein kinase-like (PK-like)"/>
    <property type="match status" value="1"/>
</dbReference>